<dbReference type="SUPFAM" id="SSF82689">
    <property type="entry name" value="Mechanosensitive channel protein MscS (YggB), C-terminal domain"/>
    <property type="match status" value="1"/>
</dbReference>
<evidence type="ECO:0000256" key="3">
    <source>
        <dbReference type="ARBA" id="ARBA00022475"/>
    </source>
</evidence>
<evidence type="ECO:0000256" key="5">
    <source>
        <dbReference type="ARBA" id="ARBA00022989"/>
    </source>
</evidence>
<sequence length="164" mass="18909">MRIGDTMTIRDLTDTVSKIQIRATTIIDWNRKEIIIPNKAFITEQLINWSLSDPITRVIVYISVARDSDPARVEAALYQAVKACDDALESPEPEVWFAGFGKHTQDYEIRAYAKDMNTRWPLRHKLHKAISKKLQENQLKLAYSQLEVHINNMQSKEAQGLIRS</sequence>
<dbReference type="Proteomes" id="UP000250123">
    <property type="component" value="Chromosome SHEWBE"/>
</dbReference>
<accession>A0A330M5S0</accession>
<dbReference type="InterPro" id="IPR010920">
    <property type="entry name" value="LSM_dom_sf"/>
</dbReference>
<dbReference type="InterPro" id="IPR049278">
    <property type="entry name" value="MS_channel_C"/>
</dbReference>
<dbReference type="KEGG" id="sbk:SHEWBE_1138"/>
<comment type="subcellular location">
    <subcellularLocation>
        <location evidence="1">Cell membrane</location>
        <topology evidence="1">Multi-pass membrane protein</topology>
    </subcellularLocation>
</comment>
<evidence type="ECO:0000256" key="6">
    <source>
        <dbReference type="ARBA" id="ARBA00023136"/>
    </source>
</evidence>
<dbReference type="Gene3D" id="3.30.70.100">
    <property type="match status" value="1"/>
</dbReference>
<name>A0A330M5S0_9GAMM</name>
<feature type="domain" description="Mechanosensitive ion channel MscS C-terminal" evidence="8">
    <location>
        <begin position="59"/>
        <end position="140"/>
    </location>
</feature>
<evidence type="ECO:0000256" key="4">
    <source>
        <dbReference type="ARBA" id="ARBA00022692"/>
    </source>
</evidence>
<dbReference type="Pfam" id="PF00924">
    <property type="entry name" value="MS_channel_2nd"/>
    <property type="match status" value="1"/>
</dbReference>
<protein>
    <submittedName>
        <fullName evidence="9">Uncharacterized protein</fullName>
    </submittedName>
</protein>
<evidence type="ECO:0000259" key="8">
    <source>
        <dbReference type="Pfam" id="PF21082"/>
    </source>
</evidence>
<dbReference type="Gene3D" id="2.30.30.60">
    <property type="match status" value="1"/>
</dbReference>
<evidence type="ECO:0000256" key="2">
    <source>
        <dbReference type="ARBA" id="ARBA00008017"/>
    </source>
</evidence>
<dbReference type="InterPro" id="IPR006685">
    <property type="entry name" value="MscS_channel_2nd"/>
</dbReference>
<dbReference type="PANTHER" id="PTHR30347:SF9">
    <property type="entry name" value="MINICONDUCTANCE MECHANOSENSITIVE CHANNEL MSCM"/>
    <property type="match status" value="1"/>
</dbReference>
<dbReference type="SUPFAM" id="SSF50182">
    <property type="entry name" value="Sm-like ribonucleoproteins"/>
    <property type="match status" value="1"/>
</dbReference>
<proteinExistence type="inferred from homology"/>
<dbReference type="InterPro" id="IPR011066">
    <property type="entry name" value="MscS_channel_C_sf"/>
</dbReference>
<dbReference type="GO" id="GO:0005886">
    <property type="term" value="C:plasma membrane"/>
    <property type="evidence" value="ECO:0007669"/>
    <property type="project" value="UniProtKB-SubCell"/>
</dbReference>
<evidence type="ECO:0000313" key="9">
    <source>
        <dbReference type="EMBL" id="SQH75107.1"/>
    </source>
</evidence>
<dbReference type="EMBL" id="LS483452">
    <property type="protein sequence ID" value="SQH75107.1"/>
    <property type="molecule type" value="Genomic_DNA"/>
</dbReference>
<reference evidence="10" key="1">
    <citation type="submission" date="2018-06" db="EMBL/GenBank/DDBJ databases">
        <authorList>
            <person name="Cea G.-C."/>
            <person name="William W."/>
        </authorList>
    </citation>
    <scope>NUCLEOTIDE SEQUENCE [LARGE SCALE GENOMIC DNA]</scope>
    <source>
        <strain evidence="10">DB21MT-2</strain>
    </source>
</reference>
<dbReference type="InterPro" id="IPR052702">
    <property type="entry name" value="MscS-like_channel"/>
</dbReference>
<comment type="similarity">
    <text evidence="2">Belongs to the MscS (TC 1.A.23) family.</text>
</comment>
<dbReference type="Pfam" id="PF21082">
    <property type="entry name" value="MS_channel_3rd"/>
    <property type="match status" value="1"/>
</dbReference>
<evidence type="ECO:0000313" key="10">
    <source>
        <dbReference type="Proteomes" id="UP000250123"/>
    </source>
</evidence>
<evidence type="ECO:0000256" key="1">
    <source>
        <dbReference type="ARBA" id="ARBA00004651"/>
    </source>
</evidence>
<feature type="domain" description="Mechanosensitive ion channel MscS" evidence="7">
    <location>
        <begin position="1"/>
        <end position="50"/>
    </location>
</feature>
<dbReference type="PANTHER" id="PTHR30347">
    <property type="entry name" value="POTASSIUM CHANNEL RELATED"/>
    <property type="match status" value="1"/>
</dbReference>
<organism evidence="9 10">
    <name type="scientific">Shewanella benthica</name>
    <dbReference type="NCBI Taxonomy" id="43661"/>
    <lineage>
        <taxon>Bacteria</taxon>
        <taxon>Pseudomonadati</taxon>
        <taxon>Pseudomonadota</taxon>
        <taxon>Gammaproteobacteria</taxon>
        <taxon>Alteromonadales</taxon>
        <taxon>Shewanellaceae</taxon>
        <taxon>Shewanella</taxon>
    </lineage>
</organism>
<dbReference type="AlphaFoldDB" id="A0A330M5S0"/>
<keyword evidence="4" id="KW-0812">Transmembrane</keyword>
<keyword evidence="6" id="KW-0472">Membrane</keyword>
<keyword evidence="3" id="KW-1003">Cell membrane</keyword>
<dbReference type="InterPro" id="IPR023408">
    <property type="entry name" value="MscS_beta-dom_sf"/>
</dbReference>
<keyword evidence="5" id="KW-1133">Transmembrane helix</keyword>
<evidence type="ECO:0000259" key="7">
    <source>
        <dbReference type="Pfam" id="PF00924"/>
    </source>
</evidence>
<dbReference type="GO" id="GO:0008381">
    <property type="term" value="F:mechanosensitive monoatomic ion channel activity"/>
    <property type="evidence" value="ECO:0007669"/>
    <property type="project" value="UniProtKB-ARBA"/>
</dbReference>
<gene>
    <name evidence="9" type="ORF">SHEWBE_1138</name>
</gene>